<gene>
    <name evidence="1" type="ORF">MEUPH1_LOCUS23077</name>
</gene>
<comment type="caution">
    <text evidence="1">The sequence shown here is derived from an EMBL/GenBank/DDBJ whole genome shotgun (WGS) entry which is preliminary data.</text>
</comment>
<evidence type="ECO:0000313" key="1">
    <source>
        <dbReference type="EMBL" id="CAI6368753.1"/>
    </source>
</evidence>
<dbReference type="EMBL" id="CARXXK010000005">
    <property type="protein sequence ID" value="CAI6368753.1"/>
    <property type="molecule type" value="Genomic_DNA"/>
</dbReference>
<accession>A0AAV0XKB2</accession>
<proteinExistence type="predicted"/>
<protein>
    <submittedName>
        <fullName evidence="1">Uncharacterized protein</fullName>
    </submittedName>
</protein>
<dbReference type="AlphaFoldDB" id="A0AAV0XKB2"/>
<organism evidence="1 2">
    <name type="scientific">Macrosiphum euphorbiae</name>
    <name type="common">potato aphid</name>
    <dbReference type="NCBI Taxonomy" id="13131"/>
    <lineage>
        <taxon>Eukaryota</taxon>
        <taxon>Metazoa</taxon>
        <taxon>Ecdysozoa</taxon>
        <taxon>Arthropoda</taxon>
        <taxon>Hexapoda</taxon>
        <taxon>Insecta</taxon>
        <taxon>Pterygota</taxon>
        <taxon>Neoptera</taxon>
        <taxon>Paraneoptera</taxon>
        <taxon>Hemiptera</taxon>
        <taxon>Sternorrhyncha</taxon>
        <taxon>Aphidomorpha</taxon>
        <taxon>Aphidoidea</taxon>
        <taxon>Aphididae</taxon>
        <taxon>Macrosiphini</taxon>
        <taxon>Macrosiphum</taxon>
    </lineage>
</organism>
<keyword evidence="2" id="KW-1185">Reference proteome</keyword>
<evidence type="ECO:0000313" key="2">
    <source>
        <dbReference type="Proteomes" id="UP001160148"/>
    </source>
</evidence>
<sequence>MRKINLCKKVDTARNRMHKKHNCLKVYLLASISPPPIRRLIFINLERQNQKNGLRNKMYRQMATISRLKSRKGLFRISCALLNDPSQSRINAWKDMTEDIRDWIEPGTLTYSV</sequence>
<reference evidence="1 2" key="1">
    <citation type="submission" date="2023-01" db="EMBL/GenBank/DDBJ databases">
        <authorList>
            <person name="Whitehead M."/>
        </authorList>
    </citation>
    <scope>NUCLEOTIDE SEQUENCE [LARGE SCALE GENOMIC DNA]</scope>
</reference>
<dbReference type="Proteomes" id="UP001160148">
    <property type="component" value="Unassembled WGS sequence"/>
</dbReference>
<name>A0AAV0XKB2_9HEMI</name>